<organism evidence="2 3">
    <name type="scientific">Candida verbasci</name>
    <dbReference type="NCBI Taxonomy" id="1227364"/>
    <lineage>
        <taxon>Eukaryota</taxon>
        <taxon>Fungi</taxon>
        <taxon>Dikarya</taxon>
        <taxon>Ascomycota</taxon>
        <taxon>Saccharomycotina</taxon>
        <taxon>Pichiomycetes</taxon>
        <taxon>Debaryomycetaceae</taxon>
        <taxon>Candida/Lodderomyces clade</taxon>
        <taxon>Candida</taxon>
    </lineage>
</organism>
<dbReference type="PANTHER" id="PTHR12475:SF4">
    <property type="entry name" value="PROTEIN THEM6"/>
    <property type="match status" value="1"/>
</dbReference>
<protein>
    <submittedName>
        <fullName evidence="2">Uncharacterized protein</fullName>
    </submittedName>
</protein>
<proteinExistence type="inferred from homology"/>
<dbReference type="OrthoDB" id="265761at2759"/>
<dbReference type="AlphaFoldDB" id="A0A9W4TTZ7"/>
<comment type="caution">
    <text evidence="2">The sequence shown here is derived from an EMBL/GenBank/DDBJ whole genome shotgun (WGS) entry which is preliminary data.</text>
</comment>
<dbReference type="InterPro" id="IPR051490">
    <property type="entry name" value="THEM6_lcsJ_thioesterase"/>
</dbReference>
<sequence>MFTKSLKYLIIAFLISTHKSIPIVSYAFRFYYHVITGLLASRFKYNSTKLNSFGFNSPEDLFKWSTLHSRVSPLEVDMYLHKSNSTYFLDLDIARTKLLTRLFQKFWWIYFDNEKGIKGRKKGSISNFPYAPVATVSCHFKRELKPFEKFAISSRILAWDKKWLFVVSKFTTNNGKTINAIALTKYVFKTGRLSIAPIEYITDCNFASLENDKINEKNINLVNHMIDTEDLEKLVEI</sequence>
<name>A0A9W4TTZ7_9ASCO</name>
<dbReference type="CDD" id="cd00586">
    <property type="entry name" value="4HBT"/>
    <property type="match status" value="1"/>
</dbReference>
<keyword evidence="3" id="KW-1185">Reference proteome</keyword>
<dbReference type="Gene3D" id="3.10.129.10">
    <property type="entry name" value="Hotdog Thioesterase"/>
    <property type="match status" value="1"/>
</dbReference>
<evidence type="ECO:0000313" key="2">
    <source>
        <dbReference type="EMBL" id="CAI5756549.1"/>
    </source>
</evidence>
<accession>A0A9W4TTZ7</accession>
<dbReference type="EMBL" id="CANTUO010000001">
    <property type="protein sequence ID" value="CAI5756549.1"/>
    <property type="molecule type" value="Genomic_DNA"/>
</dbReference>
<dbReference type="PANTHER" id="PTHR12475">
    <property type="match status" value="1"/>
</dbReference>
<dbReference type="SUPFAM" id="SSF54637">
    <property type="entry name" value="Thioesterase/thiol ester dehydrase-isomerase"/>
    <property type="match status" value="1"/>
</dbReference>
<dbReference type="Proteomes" id="UP001152885">
    <property type="component" value="Unassembled WGS sequence"/>
</dbReference>
<evidence type="ECO:0000313" key="3">
    <source>
        <dbReference type="Proteomes" id="UP001152885"/>
    </source>
</evidence>
<evidence type="ECO:0000256" key="1">
    <source>
        <dbReference type="ARBA" id="ARBA00038476"/>
    </source>
</evidence>
<comment type="similarity">
    <text evidence="1">Belongs to the lcsJ thioesterase family.</text>
</comment>
<gene>
    <name evidence="2" type="ORF">CANVERA_P1067</name>
</gene>
<reference evidence="2" key="1">
    <citation type="submission" date="2022-12" db="EMBL/GenBank/DDBJ databases">
        <authorList>
            <person name="Brejova B."/>
        </authorList>
    </citation>
    <scope>NUCLEOTIDE SEQUENCE</scope>
</reference>
<dbReference type="InterPro" id="IPR029069">
    <property type="entry name" value="HotDog_dom_sf"/>
</dbReference>
<dbReference type="Pfam" id="PF13279">
    <property type="entry name" value="4HBT_2"/>
    <property type="match status" value="1"/>
</dbReference>